<keyword evidence="1" id="KW-0732">Signal</keyword>
<keyword evidence="3" id="KW-1185">Reference proteome</keyword>
<organism evidence="2 3">
    <name type="scientific">Teratosphaeria nubilosa</name>
    <dbReference type="NCBI Taxonomy" id="161662"/>
    <lineage>
        <taxon>Eukaryota</taxon>
        <taxon>Fungi</taxon>
        <taxon>Dikarya</taxon>
        <taxon>Ascomycota</taxon>
        <taxon>Pezizomycotina</taxon>
        <taxon>Dothideomycetes</taxon>
        <taxon>Dothideomycetidae</taxon>
        <taxon>Mycosphaerellales</taxon>
        <taxon>Teratosphaeriaceae</taxon>
        <taxon>Teratosphaeria</taxon>
    </lineage>
</organism>
<dbReference type="Proteomes" id="UP000799436">
    <property type="component" value="Unassembled WGS sequence"/>
</dbReference>
<reference evidence="2" key="1">
    <citation type="journal article" date="2020" name="Stud. Mycol.">
        <title>101 Dothideomycetes genomes: a test case for predicting lifestyles and emergence of pathogens.</title>
        <authorList>
            <person name="Haridas S."/>
            <person name="Albert R."/>
            <person name="Binder M."/>
            <person name="Bloem J."/>
            <person name="Labutti K."/>
            <person name="Salamov A."/>
            <person name="Andreopoulos B."/>
            <person name="Baker S."/>
            <person name="Barry K."/>
            <person name="Bills G."/>
            <person name="Bluhm B."/>
            <person name="Cannon C."/>
            <person name="Castanera R."/>
            <person name="Culley D."/>
            <person name="Daum C."/>
            <person name="Ezra D."/>
            <person name="Gonzalez J."/>
            <person name="Henrissat B."/>
            <person name="Kuo A."/>
            <person name="Liang C."/>
            <person name="Lipzen A."/>
            <person name="Lutzoni F."/>
            <person name="Magnuson J."/>
            <person name="Mondo S."/>
            <person name="Nolan M."/>
            <person name="Ohm R."/>
            <person name="Pangilinan J."/>
            <person name="Park H.-J."/>
            <person name="Ramirez L."/>
            <person name="Alfaro M."/>
            <person name="Sun H."/>
            <person name="Tritt A."/>
            <person name="Yoshinaga Y."/>
            <person name="Zwiers L.-H."/>
            <person name="Turgeon B."/>
            <person name="Goodwin S."/>
            <person name="Spatafora J."/>
            <person name="Crous P."/>
            <person name="Grigoriev I."/>
        </authorList>
    </citation>
    <scope>NUCLEOTIDE SEQUENCE</scope>
    <source>
        <strain evidence="2">CBS 116005</strain>
    </source>
</reference>
<evidence type="ECO:0000313" key="3">
    <source>
        <dbReference type="Proteomes" id="UP000799436"/>
    </source>
</evidence>
<evidence type="ECO:0000313" key="2">
    <source>
        <dbReference type="EMBL" id="KAF2770303.1"/>
    </source>
</evidence>
<dbReference type="EMBL" id="ML995827">
    <property type="protein sequence ID" value="KAF2770303.1"/>
    <property type="molecule type" value="Genomic_DNA"/>
</dbReference>
<accession>A0A6G1LBJ0</accession>
<evidence type="ECO:0000256" key="1">
    <source>
        <dbReference type="SAM" id="SignalP"/>
    </source>
</evidence>
<dbReference type="AlphaFoldDB" id="A0A6G1LBJ0"/>
<name>A0A6G1LBJ0_9PEZI</name>
<sequence>MLSWFCLSWISRIIYEVDTREITVGVPAHSWCVSSNASNPHQRLRAIHSAFWPGQAGQHSSSFDKQRHKVTFEGCSPFAFFLLFKTWKSHTNTQLLDINGPVKMHLTQALLLLAILATGVIAQCKMPNTQTCNAAGTAVISCDAKLIGTIVHPCDSPCFCMGNPNPLACYYQGQICPPG</sequence>
<gene>
    <name evidence="2" type="ORF">EJ03DRAFT_78613</name>
</gene>
<feature type="signal peptide" evidence="1">
    <location>
        <begin position="1"/>
        <end position="19"/>
    </location>
</feature>
<feature type="chain" id="PRO_5026347535" evidence="1">
    <location>
        <begin position="20"/>
        <end position="179"/>
    </location>
</feature>
<protein>
    <submittedName>
        <fullName evidence="2">Uncharacterized protein</fullName>
    </submittedName>
</protein>
<proteinExistence type="predicted"/>